<dbReference type="InterPro" id="IPR010869">
    <property type="entry name" value="DUF1501"/>
</dbReference>
<name>A0A2D0NFB0_FLAN2</name>
<accession>A0A2D0NFB0</accession>
<comment type="caution">
    <text evidence="1">The sequence shown here is derived from an EMBL/GenBank/DDBJ whole genome shotgun (WGS) entry which is preliminary data.</text>
</comment>
<proteinExistence type="predicted"/>
<sequence>MQDFLSEHLRQQTRRDFLRKTTNGLGALALGSLLGPELFGRQSGPPVPSPGNIPNGGILQQLHHAPKAKRIIYLFQYGGPSQIELFDYKPELIRRWGEEIPDSVRGNQRLSGMLTAQATFPLVGSKFGFQQHGRNGTWVSDLLPHTSQIVDDICVIKSMHTEAINHEPALIFFQSGSQQTGRPSVGSWFSYGLGSPNQNLPSYVVMLSKGREDVQNLNKNAWSNGFLPSHHQGVQFRSGRDPVLYINNPDGIDRHSRRRALDYLTELEKEQKLEWGDPEIDSKLNQYEMAYRMQASVPDVTDLSDEPDYIFDMYGPDARTPGTFAANCLLARRLAERDVCFIQLFHMGWDQHGGLPGAIQKMTSSSDQASAALVKDLKQRGLLDDTLVIWGGEFGRTSFSQGKLTKENYGRDHHPRCFSIWMAGGGIKTGMSYGATDDFSYNIARDPVHVHDFQATMLHLMGVDHERLTFKHQGRRYRLTDVSGKVVKDILA</sequence>
<dbReference type="AlphaFoldDB" id="A0A2D0NFB0"/>
<dbReference type="Gene3D" id="3.40.720.10">
    <property type="entry name" value="Alkaline Phosphatase, subunit A"/>
    <property type="match status" value="1"/>
</dbReference>
<dbReference type="OrthoDB" id="908850at2"/>
<evidence type="ECO:0000313" key="2">
    <source>
        <dbReference type="Proteomes" id="UP000223913"/>
    </source>
</evidence>
<reference evidence="1 2" key="1">
    <citation type="submission" date="2017-10" db="EMBL/GenBank/DDBJ databases">
        <title>The draft genome sequence of Lewinella nigricans NBRC 102662.</title>
        <authorList>
            <person name="Wang K."/>
        </authorList>
    </citation>
    <scope>NUCLEOTIDE SEQUENCE [LARGE SCALE GENOMIC DNA]</scope>
    <source>
        <strain evidence="1 2">NBRC 102662</strain>
    </source>
</reference>
<dbReference type="InterPro" id="IPR006311">
    <property type="entry name" value="TAT_signal"/>
</dbReference>
<dbReference type="Pfam" id="PF07394">
    <property type="entry name" value="DUF1501"/>
    <property type="match status" value="1"/>
</dbReference>
<dbReference type="SUPFAM" id="SSF53649">
    <property type="entry name" value="Alkaline phosphatase-like"/>
    <property type="match status" value="1"/>
</dbReference>
<organism evidence="1 2">
    <name type="scientific">Flavilitoribacter nigricans (strain ATCC 23147 / DSM 23189 / NBRC 102662 / NCIMB 1420 / SS-2)</name>
    <name type="common">Lewinella nigricans</name>
    <dbReference type="NCBI Taxonomy" id="1122177"/>
    <lineage>
        <taxon>Bacteria</taxon>
        <taxon>Pseudomonadati</taxon>
        <taxon>Bacteroidota</taxon>
        <taxon>Saprospiria</taxon>
        <taxon>Saprospirales</taxon>
        <taxon>Lewinellaceae</taxon>
        <taxon>Flavilitoribacter</taxon>
    </lineage>
</organism>
<dbReference type="RefSeq" id="WP_099150457.1">
    <property type="nucleotide sequence ID" value="NZ_PDUD01000018.1"/>
</dbReference>
<evidence type="ECO:0000313" key="1">
    <source>
        <dbReference type="EMBL" id="PHN06473.1"/>
    </source>
</evidence>
<dbReference type="EMBL" id="PDUD01000018">
    <property type="protein sequence ID" value="PHN06473.1"/>
    <property type="molecule type" value="Genomic_DNA"/>
</dbReference>
<dbReference type="PANTHER" id="PTHR43737:SF1">
    <property type="entry name" value="DUF1501 DOMAIN-CONTAINING PROTEIN"/>
    <property type="match status" value="1"/>
</dbReference>
<dbReference type="Proteomes" id="UP000223913">
    <property type="component" value="Unassembled WGS sequence"/>
</dbReference>
<dbReference type="PROSITE" id="PS51318">
    <property type="entry name" value="TAT"/>
    <property type="match status" value="1"/>
</dbReference>
<dbReference type="PANTHER" id="PTHR43737">
    <property type="entry name" value="BLL7424 PROTEIN"/>
    <property type="match status" value="1"/>
</dbReference>
<keyword evidence="2" id="KW-1185">Reference proteome</keyword>
<protein>
    <submittedName>
        <fullName evidence="1">Sulfatase</fullName>
    </submittedName>
</protein>
<gene>
    <name evidence="1" type="ORF">CRP01_12965</name>
</gene>
<dbReference type="InterPro" id="IPR017850">
    <property type="entry name" value="Alkaline_phosphatase_core_sf"/>
</dbReference>